<name>A0A916N9V5_9PROT</name>
<comment type="caution">
    <text evidence="3">The sequence shown here is derived from an EMBL/GenBank/DDBJ whole genome shotgun (WGS) entry which is preliminary data.</text>
</comment>
<dbReference type="SUPFAM" id="SSF51735">
    <property type="entry name" value="NAD(P)-binding Rossmann-fold domains"/>
    <property type="match status" value="1"/>
</dbReference>
<keyword evidence="2 3" id="KW-0560">Oxidoreductase</keyword>
<evidence type="ECO:0000256" key="1">
    <source>
        <dbReference type="ARBA" id="ARBA00006484"/>
    </source>
</evidence>
<dbReference type="InterPro" id="IPR002347">
    <property type="entry name" value="SDR_fam"/>
</dbReference>
<keyword evidence="4" id="KW-1185">Reference proteome</keyword>
<dbReference type="PANTHER" id="PTHR43639">
    <property type="entry name" value="OXIDOREDUCTASE, SHORT-CHAIN DEHYDROGENASE/REDUCTASE FAMILY (AFU_ORTHOLOGUE AFUA_5G02870)"/>
    <property type="match status" value="1"/>
</dbReference>
<protein>
    <submittedName>
        <fullName evidence="3">3-alpha-(Or 20-beta)-hydroxysteroid dehydrogenase</fullName>
        <ecNumber evidence="3">1.1.1.53</ecNumber>
    </submittedName>
</protein>
<comment type="similarity">
    <text evidence="1">Belongs to the short-chain dehydrogenases/reductases (SDR) family.</text>
</comment>
<dbReference type="FunFam" id="3.40.50.720:FF:000084">
    <property type="entry name" value="Short-chain dehydrogenase reductase"/>
    <property type="match status" value="1"/>
</dbReference>
<dbReference type="EC" id="1.1.1.53" evidence="3"/>
<evidence type="ECO:0000313" key="4">
    <source>
        <dbReference type="Proteomes" id="UP000742786"/>
    </source>
</evidence>
<dbReference type="Proteomes" id="UP000742786">
    <property type="component" value="Unassembled WGS sequence"/>
</dbReference>
<sequence length="260" mass="27620">MGRVSGKVALVTGAGRGQGEAIAYLLAKEGAKVIATDINFDNVKKVVAKINTEFKESAIALHHEVASKDEWVKVVEEGVKKFGPITILVNNAGILAPCTYDLLTYEHWQKVMDVNAWSQFVGIQTVVPYMKQAGGGSIIDSASLSAINACGRFSAYTASKGAVDAFSRAAAIELAPFNIRVNCIVQGVIHTPMLDEVWPTKESTAEALAAQPLGRFGKAIDIGYLVVYLASDESCFTTGSSQVIDGGLSVQGGVRPVLER</sequence>
<dbReference type="Gene3D" id="3.40.50.720">
    <property type="entry name" value="NAD(P)-binding Rossmann-like Domain"/>
    <property type="match status" value="1"/>
</dbReference>
<accession>A0A916N9V5</accession>
<proteinExistence type="inferred from homology"/>
<dbReference type="PANTHER" id="PTHR43639:SF1">
    <property type="entry name" value="SHORT-CHAIN DEHYDROGENASE_REDUCTASE FAMILY PROTEIN"/>
    <property type="match status" value="1"/>
</dbReference>
<gene>
    <name evidence="3" type="primary">fabG</name>
    <name evidence="3" type="ORF">GTOL_13002</name>
</gene>
<dbReference type="EMBL" id="CAJQUM010000001">
    <property type="protein sequence ID" value="CAG4885119.1"/>
    <property type="molecule type" value="Genomic_DNA"/>
</dbReference>
<dbReference type="InterPro" id="IPR036291">
    <property type="entry name" value="NAD(P)-bd_dom_sf"/>
</dbReference>
<dbReference type="PRINTS" id="PR00080">
    <property type="entry name" value="SDRFAMILY"/>
</dbReference>
<evidence type="ECO:0000256" key="2">
    <source>
        <dbReference type="ARBA" id="ARBA00023002"/>
    </source>
</evidence>
<dbReference type="InterPro" id="IPR020904">
    <property type="entry name" value="Sc_DH/Rdtase_CS"/>
</dbReference>
<dbReference type="NCBIfam" id="NF005559">
    <property type="entry name" value="PRK07231.1"/>
    <property type="match status" value="1"/>
</dbReference>
<dbReference type="Pfam" id="PF13561">
    <property type="entry name" value="adh_short_C2"/>
    <property type="match status" value="1"/>
</dbReference>
<organism evidence="3 4">
    <name type="scientific">Georgfuchsia toluolica</name>
    <dbReference type="NCBI Taxonomy" id="424218"/>
    <lineage>
        <taxon>Bacteria</taxon>
        <taxon>Pseudomonadati</taxon>
        <taxon>Pseudomonadota</taxon>
        <taxon>Betaproteobacteria</taxon>
        <taxon>Nitrosomonadales</taxon>
        <taxon>Sterolibacteriaceae</taxon>
        <taxon>Georgfuchsia</taxon>
    </lineage>
</organism>
<dbReference type="RefSeq" id="WP_220636899.1">
    <property type="nucleotide sequence ID" value="NZ_CAJQUM010000001.1"/>
</dbReference>
<dbReference type="PROSITE" id="PS00061">
    <property type="entry name" value="ADH_SHORT"/>
    <property type="match status" value="1"/>
</dbReference>
<dbReference type="AlphaFoldDB" id="A0A916N9V5"/>
<reference evidence="3" key="1">
    <citation type="submission" date="2021-04" db="EMBL/GenBank/DDBJ databases">
        <authorList>
            <person name="Hornung B."/>
        </authorList>
    </citation>
    <scope>NUCLEOTIDE SEQUENCE</scope>
    <source>
        <strain evidence="3">G5G6</strain>
    </source>
</reference>
<evidence type="ECO:0000313" key="3">
    <source>
        <dbReference type="EMBL" id="CAG4885119.1"/>
    </source>
</evidence>
<dbReference type="PRINTS" id="PR00081">
    <property type="entry name" value="GDHRDH"/>
</dbReference>
<dbReference type="GO" id="GO:0047044">
    <property type="term" value="F:androstan-3-alpha,17-beta-diol dehydrogenase (NAD+) activity"/>
    <property type="evidence" value="ECO:0007669"/>
    <property type="project" value="UniProtKB-EC"/>
</dbReference>